<reference evidence="1" key="2">
    <citation type="submission" date="2025-03" db="EMBL/GenBank/DDBJ databases">
        <authorList>
            <consortium name="ELIXIR-Norway"/>
            <consortium name="Elixir Norway"/>
        </authorList>
    </citation>
    <scope>NUCLEOTIDE SEQUENCE</scope>
</reference>
<name>A0AC59Y593_RANTA</name>
<gene>
    <name evidence="1" type="ORF">MRATA1EN22A_LOCUS1932</name>
</gene>
<organism evidence="1 2">
    <name type="scientific">Rangifer tarandus platyrhynchus</name>
    <name type="common">Svalbard reindeer</name>
    <dbReference type="NCBI Taxonomy" id="3082113"/>
    <lineage>
        <taxon>Eukaryota</taxon>
        <taxon>Metazoa</taxon>
        <taxon>Chordata</taxon>
        <taxon>Craniata</taxon>
        <taxon>Vertebrata</taxon>
        <taxon>Euteleostomi</taxon>
        <taxon>Mammalia</taxon>
        <taxon>Eutheria</taxon>
        <taxon>Laurasiatheria</taxon>
        <taxon>Artiodactyla</taxon>
        <taxon>Ruminantia</taxon>
        <taxon>Pecora</taxon>
        <taxon>Cervidae</taxon>
        <taxon>Odocoileinae</taxon>
        <taxon>Rangifer</taxon>
    </lineage>
</organism>
<sequence length="141" mass="15417">MAANCYLKIKQMSQFFLKDVDLEPIVSCQYHFQAFTCLFPLLPISILIKFLVVIIVTIVTRIVTTLLKRLLSDGLGTPVLLVVGLTALGVRLVVPVCLSLASYIAPTVAPRSTGTTASLLLCRTPSATPRASWWSERCPPL</sequence>
<reference evidence="1" key="1">
    <citation type="submission" date="2023-05" db="EMBL/GenBank/DDBJ databases">
        <authorList>
            <consortium name="ELIXIR-Norway"/>
        </authorList>
    </citation>
    <scope>NUCLEOTIDE SEQUENCE</scope>
</reference>
<evidence type="ECO:0000313" key="2">
    <source>
        <dbReference type="Proteomes" id="UP001162501"/>
    </source>
</evidence>
<proteinExistence type="predicted"/>
<dbReference type="Proteomes" id="UP001162501">
    <property type="component" value="Chromosome 10"/>
</dbReference>
<evidence type="ECO:0000313" key="1">
    <source>
        <dbReference type="EMBL" id="CAM9396182.1"/>
    </source>
</evidence>
<dbReference type="EMBL" id="OX596094">
    <property type="protein sequence ID" value="CAM9396182.1"/>
    <property type="molecule type" value="Genomic_DNA"/>
</dbReference>
<protein>
    <submittedName>
        <fullName evidence="1">Uncharacterized protein</fullName>
    </submittedName>
</protein>
<accession>A0AC59Y593</accession>